<dbReference type="SFLD" id="SFLDS00003">
    <property type="entry name" value="Haloacid_Dehalogenase"/>
    <property type="match status" value="1"/>
</dbReference>
<dbReference type="CDD" id="cd02094">
    <property type="entry name" value="P-type_ATPase_Cu-like"/>
    <property type="match status" value="1"/>
</dbReference>
<feature type="transmembrane region" description="Helical" evidence="10">
    <location>
        <begin position="732"/>
        <end position="765"/>
    </location>
</feature>
<evidence type="ECO:0000259" key="12">
    <source>
        <dbReference type="Pfam" id="PF00403"/>
    </source>
</evidence>
<feature type="transmembrane region" description="Helical" evidence="10">
    <location>
        <begin position="413"/>
        <end position="435"/>
    </location>
</feature>
<dbReference type="InterPro" id="IPR018303">
    <property type="entry name" value="ATPase_P-typ_P_site"/>
</dbReference>
<dbReference type="GO" id="GO:0043682">
    <property type="term" value="F:P-type divalent copper transporter activity"/>
    <property type="evidence" value="ECO:0007669"/>
    <property type="project" value="TreeGrafter"/>
</dbReference>
<proteinExistence type="inferred from homology"/>
<evidence type="ECO:0000313" key="14">
    <source>
        <dbReference type="Proteomes" id="UP000769528"/>
    </source>
</evidence>
<feature type="transmembrane region" description="Helical" evidence="10">
    <location>
        <begin position="1118"/>
        <end position="1140"/>
    </location>
</feature>
<evidence type="ECO:0000256" key="5">
    <source>
        <dbReference type="ARBA" id="ARBA00022741"/>
    </source>
</evidence>
<evidence type="ECO:0000256" key="3">
    <source>
        <dbReference type="ARBA" id="ARBA00022692"/>
    </source>
</evidence>
<dbReference type="InterPro" id="IPR027256">
    <property type="entry name" value="P-typ_ATPase_IB"/>
</dbReference>
<dbReference type="CDD" id="cd00371">
    <property type="entry name" value="HMA"/>
    <property type="match status" value="1"/>
</dbReference>
<reference evidence="13" key="1">
    <citation type="journal article" date="2021" name="Open Biol.">
        <title>Shared evolutionary footprints suggest mitochondrial oxidative damage underlies multiple complex I losses in fungi.</title>
        <authorList>
            <person name="Schikora-Tamarit M.A."/>
            <person name="Marcet-Houben M."/>
            <person name="Nosek J."/>
            <person name="Gabaldon T."/>
        </authorList>
    </citation>
    <scope>NUCLEOTIDE SEQUENCE</scope>
    <source>
        <strain evidence="13">CBS6341</strain>
    </source>
</reference>
<dbReference type="InterPro" id="IPR008250">
    <property type="entry name" value="ATPase_P-typ_transduc_dom_A_sf"/>
</dbReference>
<reference evidence="13" key="2">
    <citation type="submission" date="2021-01" db="EMBL/GenBank/DDBJ databases">
        <authorList>
            <person name="Schikora-Tamarit M.A."/>
        </authorList>
    </citation>
    <scope>NUCLEOTIDE SEQUENCE</scope>
    <source>
        <strain evidence="13">CBS6341</strain>
    </source>
</reference>
<keyword evidence="5 10" id="KW-0547">Nucleotide-binding</keyword>
<dbReference type="SUPFAM" id="SSF55008">
    <property type="entry name" value="HMA, heavy metal-associated domain"/>
    <property type="match status" value="1"/>
</dbReference>
<feature type="transmembrane region" description="Helical" evidence="10">
    <location>
        <begin position="688"/>
        <end position="712"/>
    </location>
</feature>
<feature type="domain" description="HMA" evidence="12">
    <location>
        <begin position="240"/>
        <end position="299"/>
    </location>
</feature>
<dbReference type="InterPro" id="IPR006121">
    <property type="entry name" value="HMA_dom"/>
</dbReference>
<dbReference type="SUPFAM" id="SSF81653">
    <property type="entry name" value="Calcium ATPase, transduction domain A"/>
    <property type="match status" value="1"/>
</dbReference>
<comment type="similarity">
    <text evidence="2 10">Belongs to the cation transport ATPase (P-type) (TC 3.A.3) family. Type IB subfamily.</text>
</comment>
<keyword evidence="6 10" id="KW-0067">ATP-binding</keyword>
<dbReference type="GO" id="GO:0055070">
    <property type="term" value="P:copper ion homeostasis"/>
    <property type="evidence" value="ECO:0007669"/>
    <property type="project" value="TreeGrafter"/>
</dbReference>
<dbReference type="GO" id="GO:0016020">
    <property type="term" value="C:membrane"/>
    <property type="evidence" value="ECO:0007669"/>
    <property type="project" value="UniProtKB-SubCell"/>
</dbReference>
<feature type="transmembrane region" description="Helical" evidence="10">
    <location>
        <begin position="455"/>
        <end position="475"/>
    </location>
</feature>
<evidence type="ECO:0000313" key="13">
    <source>
        <dbReference type="EMBL" id="KAH3678115.1"/>
    </source>
</evidence>
<sequence length="1164" mass="130947">MKAIWIEVSNIHCEDCKKSIKFNLEHGLDENFTVKIINNSEISIILDDDHDHDDHDLNGSILNKCLKILLNLGFIIKDYKIYQLDLESNDKFEIDSISNGILTKFKKIWFNRKKQSLQKKSNHLNHLKNCSKCRFKEKIDNNSTIVSQFHYKIGLNIGLNYNQLEIEQFLFHYIVKNSKITFKDDEISFYLDNKQIVNTIITNLKQNFKLNDVYILKIEKIDQENQSLIEEEEYKLEAIIGGISCAACTSSISTAIKDLPFLNDFSISIVSKTANFYLKSQNNDVLDQLIESIEDCGFEFKILNINKISNYNVNNHKRFVNLKIIGMYCENCPLKIVEILSKYGDVENLNEFSLDKPIVKFNYIPSESLKLRSILKELYESNGISVEFVKNLDIDEQLRLISKLETKKISYRLVLTFIIAIPTFIFGIIGMSLLSRQNPFKIWLDEAIWCGNVSRIIWILFILSTPVFFFATDIFHIKAFKEIKSLWLNNNVSWFNRFCKFGSMNLLMSLGTTISYFASIILLILSAISSKSNSNSMGFTTTYFDSVVFLTFFLLIGRLLESYSKSKTAESISNLGSLKPSRAILLDDSEIDLNLIELDDLIKIKPGDSPPLDCIIMENESNFDESALTGESKPILRGKGEQIFTGTINKGPQVIIGKISTLDGDSLIDQIINTVRDGQMKRAPVERIADVVTGYFVPIIIVLAILTWIIWLSLGLSDRLPSNYLDIDVGGWYIWSLEFAIAVFVIACPCGIGLAAPTAIFVGIGIAAKNGILARGGGIAFQECGDGNIDTICFDKTGTLTKGELNITNFAILSNKKSLKNLIFTITRDLENSSSHPIANSVKNFINNQQFLSNNNNDTINPYSISKIEEIPGRGLKSQFIFENIVGQVLLGNESLMKENQVSLNSKQEKLITTWKLQGKSIVIVSFNHKSINGSDSKFQPVLIMGCRDQIRPESKKIIELLKKRGLKTWMITGDNEMTAMTIAKELGIDNVLAQVLPEEKGNKIKWLQNLSHSTKKNQKSKVCMVGDGINDSIALSTADIGISLSSGSELAISSSDFVLLSKEFPLVSILTLFELSTTVIKRIFFNFGWAIVYNLIGIPIAAGVIYPIHNSRLSPVWASAAMALSSISVVLSSLSLKFFKKRDVNNLLNEGEQLNDLVVEDEF</sequence>
<dbReference type="NCBIfam" id="TIGR01494">
    <property type="entry name" value="ATPase_P-type"/>
    <property type="match status" value="2"/>
</dbReference>
<dbReference type="Pfam" id="PF00702">
    <property type="entry name" value="Hydrolase"/>
    <property type="match status" value="1"/>
</dbReference>
<dbReference type="InterPro" id="IPR044492">
    <property type="entry name" value="P_typ_ATPase_HD_dom"/>
</dbReference>
<protein>
    <recommendedName>
        <fullName evidence="15">HMA domain-containing protein</fullName>
    </recommendedName>
</protein>
<evidence type="ECO:0000256" key="7">
    <source>
        <dbReference type="ARBA" id="ARBA00022967"/>
    </source>
</evidence>
<dbReference type="InterPro" id="IPR023214">
    <property type="entry name" value="HAD_sf"/>
</dbReference>
<dbReference type="Gene3D" id="2.70.150.10">
    <property type="entry name" value="Calcium-transporting ATPase, cytoplasmic transduction domain A"/>
    <property type="match status" value="1"/>
</dbReference>
<dbReference type="GO" id="GO:0016887">
    <property type="term" value="F:ATP hydrolysis activity"/>
    <property type="evidence" value="ECO:0007669"/>
    <property type="project" value="InterPro"/>
</dbReference>
<keyword evidence="7" id="KW-1278">Translocase</keyword>
<dbReference type="GO" id="GO:0005524">
    <property type="term" value="F:ATP binding"/>
    <property type="evidence" value="ECO:0007669"/>
    <property type="project" value="UniProtKB-UniRule"/>
</dbReference>
<dbReference type="OrthoDB" id="432719at2759"/>
<dbReference type="Proteomes" id="UP000769528">
    <property type="component" value="Unassembled WGS sequence"/>
</dbReference>
<dbReference type="SUPFAM" id="SSF81665">
    <property type="entry name" value="Calcium ATPase, transmembrane domain M"/>
    <property type="match status" value="1"/>
</dbReference>
<dbReference type="Gene3D" id="3.30.70.100">
    <property type="match status" value="1"/>
</dbReference>
<dbReference type="PANTHER" id="PTHR43520:SF32">
    <property type="entry name" value="COPPER RESISTANCE P-TYPE ATPASE (EUROFUNG)"/>
    <property type="match status" value="1"/>
</dbReference>
<gene>
    <name evidence="13" type="ORF">WICMUC_001679</name>
</gene>
<evidence type="ECO:0008006" key="15">
    <source>
        <dbReference type="Google" id="ProtNLM"/>
    </source>
</evidence>
<evidence type="ECO:0000259" key="11">
    <source>
        <dbReference type="Pfam" id="PF00122"/>
    </source>
</evidence>
<feature type="transmembrane region" description="Helical" evidence="10">
    <location>
        <begin position="506"/>
        <end position="528"/>
    </location>
</feature>
<comment type="subcellular location">
    <subcellularLocation>
        <location evidence="1">Membrane</location>
        <topology evidence="1">Multi-pass membrane protein</topology>
    </subcellularLocation>
</comment>
<evidence type="ECO:0000256" key="4">
    <source>
        <dbReference type="ARBA" id="ARBA00022723"/>
    </source>
</evidence>
<dbReference type="PRINTS" id="PR00119">
    <property type="entry name" value="CATATPASE"/>
</dbReference>
<comment type="caution">
    <text evidence="13">The sequence shown here is derived from an EMBL/GenBank/DDBJ whole genome shotgun (WGS) entry which is preliminary data.</text>
</comment>
<keyword evidence="9 10" id="KW-0472">Membrane</keyword>
<keyword evidence="14" id="KW-1185">Reference proteome</keyword>
<evidence type="ECO:0000256" key="8">
    <source>
        <dbReference type="ARBA" id="ARBA00022989"/>
    </source>
</evidence>
<evidence type="ECO:0000256" key="9">
    <source>
        <dbReference type="ARBA" id="ARBA00023136"/>
    </source>
</evidence>
<dbReference type="InterPro" id="IPR036163">
    <property type="entry name" value="HMA_dom_sf"/>
</dbReference>
<dbReference type="PANTHER" id="PTHR43520">
    <property type="entry name" value="ATP7, ISOFORM B"/>
    <property type="match status" value="1"/>
</dbReference>
<evidence type="ECO:0000256" key="2">
    <source>
        <dbReference type="ARBA" id="ARBA00006024"/>
    </source>
</evidence>
<dbReference type="InterPro" id="IPR023298">
    <property type="entry name" value="ATPase_P-typ_TM_dom_sf"/>
</dbReference>
<dbReference type="Gene3D" id="3.40.50.1000">
    <property type="entry name" value="HAD superfamily/HAD-like"/>
    <property type="match status" value="1"/>
</dbReference>
<keyword evidence="3 10" id="KW-0812">Transmembrane</keyword>
<feature type="domain" description="P-type ATPase A" evidence="11">
    <location>
        <begin position="589"/>
        <end position="675"/>
    </location>
</feature>
<dbReference type="Pfam" id="PF00122">
    <property type="entry name" value="E1-E2_ATPase"/>
    <property type="match status" value="1"/>
</dbReference>
<organism evidence="13 14">
    <name type="scientific">Wickerhamomyces mucosus</name>
    <dbReference type="NCBI Taxonomy" id="1378264"/>
    <lineage>
        <taxon>Eukaryota</taxon>
        <taxon>Fungi</taxon>
        <taxon>Dikarya</taxon>
        <taxon>Ascomycota</taxon>
        <taxon>Saccharomycotina</taxon>
        <taxon>Saccharomycetes</taxon>
        <taxon>Phaffomycetales</taxon>
        <taxon>Wickerhamomycetaceae</taxon>
        <taxon>Wickerhamomyces</taxon>
    </lineage>
</organism>
<evidence type="ECO:0000256" key="10">
    <source>
        <dbReference type="RuleBase" id="RU362081"/>
    </source>
</evidence>
<dbReference type="EMBL" id="JAEUBF010000504">
    <property type="protein sequence ID" value="KAH3678115.1"/>
    <property type="molecule type" value="Genomic_DNA"/>
</dbReference>
<dbReference type="InterPro" id="IPR001757">
    <property type="entry name" value="P_typ_ATPase"/>
</dbReference>
<keyword evidence="8 10" id="KW-1133">Transmembrane helix</keyword>
<dbReference type="InterPro" id="IPR023299">
    <property type="entry name" value="ATPase_P-typ_cyto_dom_N"/>
</dbReference>
<feature type="transmembrane region" description="Helical" evidence="10">
    <location>
        <begin position="540"/>
        <end position="560"/>
    </location>
</feature>
<dbReference type="SFLD" id="SFLDF00027">
    <property type="entry name" value="p-type_atpase"/>
    <property type="match status" value="1"/>
</dbReference>
<accession>A0A9P8PUZ9</accession>
<dbReference type="InterPro" id="IPR059000">
    <property type="entry name" value="ATPase_P-type_domA"/>
</dbReference>
<dbReference type="NCBIfam" id="TIGR01525">
    <property type="entry name" value="ATPase-IB_hvy"/>
    <property type="match status" value="1"/>
</dbReference>
<dbReference type="InterPro" id="IPR036412">
    <property type="entry name" value="HAD-like_sf"/>
</dbReference>
<evidence type="ECO:0000256" key="1">
    <source>
        <dbReference type="ARBA" id="ARBA00004141"/>
    </source>
</evidence>
<dbReference type="AlphaFoldDB" id="A0A9P8PUZ9"/>
<dbReference type="Pfam" id="PF00403">
    <property type="entry name" value="HMA"/>
    <property type="match status" value="1"/>
</dbReference>
<name>A0A9P8PUZ9_9ASCO</name>
<dbReference type="GO" id="GO:0005507">
    <property type="term" value="F:copper ion binding"/>
    <property type="evidence" value="ECO:0007669"/>
    <property type="project" value="TreeGrafter"/>
</dbReference>
<dbReference type="SUPFAM" id="SSF56784">
    <property type="entry name" value="HAD-like"/>
    <property type="match status" value="1"/>
</dbReference>
<keyword evidence="4 10" id="KW-0479">Metal-binding</keyword>
<dbReference type="SFLD" id="SFLDG00002">
    <property type="entry name" value="C1.7:_P-type_atpase_like"/>
    <property type="match status" value="1"/>
</dbReference>
<dbReference type="PROSITE" id="PS00154">
    <property type="entry name" value="ATPASE_E1_E2"/>
    <property type="match status" value="1"/>
</dbReference>
<evidence type="ECO:0000256" key="6">
    <source>
        <dbReference type="ARBA" id="ARBA00022840"/>
    </source>
</evidence>
<feature type="transmembrane region" description="Helical" evidence="10">
    <location>
        <begin position="1084"/>
        <end position="1106"/>
    </location>
</feature>
<dbReference type="Gene3D" id="3.40.1110.10">
    <property type="entry name" value="Calcium-transporting ATPase, cytoplasmic domain N"/>
    <property type="match status" value="1"/>
</dbReference>